<comment type="caution">
    <text evidence="2">The sequence shown here is derived from an EMBL/GenBank/DDBJ whole genome shotgun (WGS) entry which is preliminary data.</text>
</comment>
<reference evidence="2" key="1">
    <citation type="submission" date="2020-10" db="EMBL/GenBank/DDBJ databases">
        <authorList>
            <person name="Kikuchi T."/>
        </authorList>
    </citation>
    <scope>NUCLEOTIDE SEQUENCE</scope>
    <source>
        <strain evidence="2">NKZ352</strain>
    </source>
</reference>
<feature type="region of interest" description="Disordered" evidence="1">
    <location>
        <begin position="417"/>
        <end position="461"/>
    </location>
</feature>
<evidence type="ECO:0000256" key="1">
    <source>
        <dbReference type="SAM" id="MobiDB-lite"/>
    </source>
</evidence>
<proteinExistence type="predicted"/>
<keyword evidence="3" id="KW-1185">Reference proteome</keyword>
<evidence type="ECO:0000313" key="2">
    <source>
        <dbReference type="EMBL" id="CAD6187499.1"/>
    </source>
</evidence>
<feature type="region of interest" description="Disordered" evidence="1">
    <location>
        <begin position="272"/>
        <end position="321"/>
    </location>
</feature>
<protein>
    <submittedName>
        <fullName evidence="2">Uncharacterized protein</fullName>
    </submittedName>
</protein>
<dbReference type="AlphaFoldDB" id="A0A8S1GW26"/>
<feature type="compositionally biased region" description="Basic and acidic residues" evidence="1">
    <location>
        <begin position="277"/>
        <end position="288"/>
    </location>
</feature>
<feature type="compositionally biased region" description="Basic and acidic residues" evidence="1">
    <location>
        <begin position="105"/>
        <end position="114"/>
    </location>
</feature>
<feature type="compositionally biased region" description="Basic and acidic residues" evidence="1">
    <location>
        <begin position="431"/>
        <end position="440"/>
    </location>
</feature>
<feature type="compositionally biased region" description="Polar residues" evidence="1">
    <location>
        <begin position="309"/>
        <end position="321"/>
    </location>
</feature>
<organism evidence="2 3">
    <name type="scientific">Caenorhabditis auriculariae</name>
    <dbReference type="NCBI Taxonomy" id="2777116"/>
    <lineage>
        <taxon>Eukaryota</taxon>
        <taxon>Metazoa</taxon>
        <taxon>Ecdysozoa</taxon>
        <taxon>Nematoda</taxon>
        <taxon>Chromadorea</taxon>
        <taxon>Rhabditida</taxon>
        <taxon>Rhabditina</taxon>
        <taxon>Rhabditomorpha</taxon>
        <taxon>Rhabditoidea</taxon>
        <taxon>Rhabditidae</taxon>
        <taxon>Peloderinae</taxon>
        <taxon>Caenorhabditis</taxon>
    </lineage>
</organism>
<dbReference type="EMBL" id="CAJGYM010000006">
    <property type="protein sequence ID" value="CAD6187499.1"/>
    <property type="molecule type" value="Genomic_DNA"/>
</dbReference>
<accession>A0A8S1GW26</accession>
<evidence type="ECO:0000313" key="3">
    <source>
        <dbReference type="Proteomes" id="UP000835052"/>
    </source>
</evidence>
<gene>
    <name evidence="2" type="ORF">CAUJ_LOCUS3418</name>
</gene>
<feature type="region of interest" description="Disordered" evidence="1">
    <location>
        <begin position="97"/>
        <end position="118"/>
    </location>
</feature>
<sequence>MIDNILCIDVDRQFRRCLRHLNAGKNVKEVLRKLLIMDWPANFRAYDITDVLLRYRCSEEYGFWAREVLKRNTEETEITSEFSKDGNDSYSFEKADMASKFSRPTKRESSEKRSRSPLSTHFYEKRKVSEMMSLSKPSQNFTDMSSNFREDVDRQFRRCLRDLNAGKNVKEVLKELLIMDWPANFRTYDIIDVLLRYRCSEEYGFWAREVLKRNTEEIEKISEFSKDGDDPYSFKKENGRTSSVHRDRTFEKVRSCSSSRLRDSCLETANTASRFSRPAEKERSEKKSYSPLSTHSYEKRKVSEMKSLSKPSQNLIRPNLSQSALTPKYDFSSWLKPWKPETPKDSNIKKLEEKIIEKEKPPQVPRKTIFLATLPISTYTGKAQSLQKKHQISSRRTHLAAEQFLCAPMVVKRPVNTHTTLKPPCYDSSQQDDKKTKQEHQYNLYTLLNMKKEPEDYPESG</sequence>
<dbReference type="Proteomes" id="UP000835052">
    <property type="component" value="Unassembled WGS sequence"/>
</dbReference>
<name>A0A8S1GW26_9PELO</name>